<dbReference type="Gene3D" id="2.70.70.10">
    <property type="entry name" value="Glucose Permease (Domain IIA)"/>
    <property type="match status" value="1"/>
</dbReference>
<dbReference type="Proteomes" id="UP000619838">
    <property type="component" value="Unassembled WGS sequence"/>
</dbReference>
<dbReference type="CDD" id="cd12797">
    <property type="entry name" value="M23_peptidase"/>
    <property type="match status" value="1"/>
</dbReference>
<gene>
    <name evidence="5" type="ORF">INT08_05505</name>
</gene>
<dbReference type="InterPro" id="IPR050570">
    <property type="entry name" value="Cell_wall_metabolism_enzyme"/>
</dbReference>
<keyword evidence="2" id="KW-0175">Coiled coil</keyword>
<keyword evidence="6" id="KW-1185">Reference proteome</keyword>
<dbReference type="RefSeq" id="WP_175187438.1">
    <property type="nucleotide sequence ID" value="NZ_JABVZQ010000008.1"/>
</dbReference>
<evidence type="ECO:0000313" key="5">
    <source>
        <dbReference type="EMBL" id="MBF0636631.1"/>
    </source>
</evidence>
<evidence type="ECO:0000256" key="3">
    <source>
        <dbReference type="SAM" id="SignalP"/>
    </source>
</evidence>
<accession>A0ABR9XRH6</accession>
<feature type="coiled-coil region" evidence="2">
    <location>
        <begin position="35"/>
        <end position="136"/>
    </location>
</feature>
<dbReference type="InterPro" id="IPR016047">
    <property type="entry name" value="M23ase_b-sheet_dom"/>
</dbReference>
<evidence type="ECO:0000313" key="6">
    <source>
        <dbReference type="Proteomes" id="UP000619838"/>
    </source>
</evidence>
<dbReference type="Gene3D" id="6.10.250.3150">
    <property type="match status" value="1"/>
</dbReference>
<feature type="coiled-coil region" evidence="2">
    <location>
        <begin position="179"/>
        <end position="280"/>
    </location>
</feature>
<dbReference type="Pfam" id="PF01551">
    <property type="entry name" value="Peptidase_M23"/>
    <property type="match status" value="1"/>
</dbReference>
<dbReference type="SUPFAM" id="SSF51261">
    <property type="entry name" value="Duplicated hybrid motif"/>
    <property type="match status" value="1"/>
</dbReference>
<proteinExistence type="predicted"/>
<keyword evidence="1 3" id="KW-0732">Signal</keyword>
<reference evidence="5 6" key="1">
    <citation type="journal article" date="2020" name="Microorganisms">
        <title>Simultaneous Genome Sequencing of Prosthecochloris ethylica and Desulfuromonas acetoxidans within a Syntrophic Mixture Reveals Unique Pili and Protein Interactions.</title>
        <authorList>
            <person name="Kyndt J.A."/>
            <person name="Van Beeumen J.J."/>
            <person name="Meyer T.E."/>
        </authorList>
    </citation>
    <scope>NUCLEOTIDE SEQUENCE [LARGE SCALE GENOMIC DNA]</scope>
    <source>
        <strain evidence="5 6">N3</strain>
    </source>
</reference>
<organism evidence="5 6">
    <name type="scientific">Prosthecochloris ethylica</name>
    <dbReference type="NCBI Taxonomy" id="2743976"/>
    <lineage>
        <taxon>Bacteria</taxon>
        <taxon>Pseudomonadati</taxon>
        <taxon>Chlorobiota</taxon>
        <taxon>Chlorobiia</taxon>
        <taxon>Chlorobiales</taxon>
        <taxon>Chlorobiaceae</taxon>
        <taxon>Prosthecochloris</taxon>
    </lineage>
</organism>
<feature type="domain" description="M23ase beta-sheet core" evidence="4">
    <location>
        <begin position="337"/>
        <end position="430"/>
    </location>
</feature>
<protein>
    <submittedName>
        <fullName evidence="5">Peptidoglycan DD-metalloendopeptidase family protein</fullName>
    </submittedName>
</protein>
<comment type="caution">
    <text evidence="5">The sequence shown here is derived from an EMBL/GenBank/DDBJ whole genome shotgun (WGS) entry which is preliminary data.</text>
</comment>
<dbReference type="PANTHER" id="PTHR21666:SF289">
    <property type="entry name" value="L-ALA--D-GLU ENDOPEPTIDASE"/>
    <property type="match status" value="1"/>
</dbReference>
<evidence type="ECO:0000256" key="2">
    <source>
        <dbReference type="SAM" id="Coils"/>
    </source>
</evidence>
<dbReference type="EMBL" id="JADGII010000007">
    <property type="protein sequence ID" value="MBF0636631.1"/>
    <property type="molecule type" value="Genomic_DNA"/>
</dbReference>
<sequence>MLNVVRVSVLRKVAVLAAGMLVLLAVAVAVPAGAAPPLNEEIEKILEERKKLEENAGSLKKQLAEYQKKLKDANLKEKQSLDAVKNFTAQITLLNKLIEKNDARLKVQDQQIRLLKRQLEDNRSRHERIADEFREVAVSVYKHGADRDIELLFASTSLNQAIVRSRYIGFFSSAVASVVTDLEQTAKELEESRSRLQKSYREREGMLREQKGKMQSVAEKKKEKEVAIDKLKKNKKKFTEEIQSNRKKLKQLQAKIEELIKAEQVAVEKERERLRREAERRRLAGEAPLVDVAAQELAAVSVDFDKAAGLLQWPVKNGTVIRKFGNNRDPDLNIVTTNNGIDISVPVGSPVRAVSGGVVSQVTYMPTFGNIVLLRHANSYLTVYANLAKISVARNDLVFGNEVIGSTGPMPEGGSLLHFELWKGREKLNPEQWLKK</sequence>
<dbReference type="InterPro" id="IPR011055">
    <property type="entry name" value="Dup_hybrid_motif"/>
</dbReference>
<evidence type="ECO:0000259" key="4">
    <source>
        <dbReference type="Pfam" id="PF01551"/>
    </source>
</evidence>
<dbReference type="PANTHER" id="PTHR21666">
    <property type="entry name" value="PEPTIDASE-RELATED"/>
    <property type="match status" value="1"/>
</dbReference>
<name>A0ABR9XRH6_9CHLB</name>
<feature type="chain" id="PRO_5047524979" evidence="3">
    <location>
        <begin position="35"/>
        <end position="436"/>
    </location>
</feature>
<evidence type="ECO:0000256" key="1">
    <source>
        <dbReference type="ARBA" id="ARBA00022729"/>
    </source>
</evidence>
<feature type="signal peptide" evidence="3">
    <location>
        <begin position="1"/>
        <end position="34"/>
    </location>
</feature>